<proteinExistence type="predicted"/>
<sequence length="420" mass="47751">MKILLINKYYYVKGGSETYFFGLKKMLEDNGHTVIDFSMEDEKNMDSEYKGYFVDNINYGEDGSVLGKVKDGLKLINSKEAYQKLCKLIEATKPDIAHVNLVYHQLTPSVFHALKKYNIPTVHTSHDYKMICPNYKLFNKGEICTKCANDKYFNCFINNCHKNSRAASLLLTIEAYYHKAKKSYDIADIIICPSNFMYSQLLNNGYPDSKLVHLPNFITNDFSTVAANQGDEIKEDYLLYYGRLSEEKGIDVLLDAMKLVEGSCKLLIVGTGPERERLEQRVSSEGINNIAFLGFKSGIELQQLILKAKATVIPSIWHEVFGLTIIESFSMGTPVIGSETGGVRELIKNRQSGFLFERGNVRELSDSIRLLYSMDSSSYLKMSKQCITDAQMYSPNQYYRSLLPIYERLVISKLQVSGEV</sequence>
<dbReference type="Proteomes" id="UP000186666">
    <property type="component" value="Unassembled WGS sequence"/>
</dbReference>
<dbReference type="InterPro" id="IPR050194">
    <property type="entry name" value="Glycosyltransferase_grp1"/>
</dbReference>
<reference evidence="3 4" key="1">
    <citation type="submission" date="2017-01" db="EMBL/GenBank/DDBJ databases">
        <authorList>
            <person name="Varghese N."/>
            <person name="Submissions S."/>
        </authorList>
    </citation>
    <scope>NUCLEOTIDE SEQUENCE [LARGE SCALE GENOMIC DNA]</scope>
    <source>
        <strain evidence="3 4">ATCC 23464</strain>
    </source>
</reference>
<evidence type="ECO:0000313" key="3">
    <source>
        <dbReference type="EMBL" id="SIR54854.1"/>
    </source>
</evidence>
<name>A0ABY1KBC1_9BACL</name>
<protein>
    <submittedName>
        <fullName evidence="3">Glycosyltransferase involved in cell wall bisynthesis</fullName>
    </submittedName>
</protein>
<evidence type="ECO:0000259" key="2">
    <source>
        <dbReference type="Pfam" id="PF13439"/>
    </source>
</evidence>
<dbReference type="CDD" id="cd03801">
    <property type="entry name" value="GT4_PimA-like"/>
    <property type="match status" value="1"/>
</dbReference>
<feature type="domain" description="Glycosyl transferase family 1" evidence="1">
    <location>
        <begin position="234"/>
        <end position="384"/>
    </location>
</feature>
<dbReference type="EMBL" id="FTNK01000018">
    <property type="protein sequence ID" value="SIR54854.1"/>
    <property type="molecule type" value="Genomic_DNA"/>
</dbReference>
<dbReference type="Gene3D" id="3.40.50.2000">
    <property type="entry name" value="Glycogen Phosphorylase B"/>
    <property type="match status" value="2"/>
</dbReference>
<dbReference type="RefSeq" id="WP_068588242.1">
    <property type="nucleotide sequence ID" value="NZ_FTNK01000018.1"/>
</dbReference>
<organism evidence="3 4">
    <name type="scientific">Paenibacillus macquariensis</name>
    <dbReference type="NCBI Taxonomy" id="948756"/>
    <lineage>
        <taxon>Bacteria</taxon>
        <taxon>Bacillati</taxon>
        <taxon>Bacillota</taxon>
        <taxon>Bacilli</taxon>
        <taxon>Bacillales</taxon>
        <taxon>Paenibacillaceae</taxon>
        <taxon>Paenibacillus</taxon>
    </lineage>
</organism>
<accession>A0ABY1KBC1</accession>
<evidence type="ECO:0000259" key="1">
    <source>
        <dbReference type="Pfam" id="PF00534"/>
    </source>
</evidence>
<dbReference type="Pfam" id="PF13439">
    <property type="entry name" value="Glyco_transf_4"/>
    <property type="match status" value="1"/>
</dbReference>
<dbReference type="PANTHER" id="PTHR45947:SF13">
    <property type="entry name" value="TRANSFERASE"/>
    <property type="match status" value="1"/>
</dbReference>
<feature type="domain" description="Glycosyltransferase subfamily 4-like N-terminal" evidence="2">
    <location>
        <begin position="14"/>
        <end position="218"/>
    </location>
</feature>
<dbReference type="InterPro" id="IPR001296">
    <property type="entry name" value="Glyco_trans_1"/>
</dbReference>
<evidence type="ECO:0000313" key="4">
    <source>
        <dbReference type="Proteomes" id="UP000186666"/>
    </source>
</evidence>
<comment type="caution">
    <text evidence="3">The sequence shown here is derived from an EMBL/GenBank/DDBJ whole genome shotgun (WGS) entry which is preliminary data.</text>
</comment>
<dbReference type="SUPFAM" id="SSF53756">
    <property type="entry name" value="UDP-Glycosyltransferase/glycogen phosphorylase"/>
    <property type="match status" value="1"/>
</dbReference>
<keyword evidence="4" id="KW-1185">Reference proteome</keyword>
<gene>
    <name evidence="3" type="ORF">SAMN05421578_11831</name>
</gene>
<dbReference type="Pfam" id="PF00534">
    <property type="entry name" value="Glycos_transf_1"/>
    <property type="match status" value="1"/>
</dbReference>
<dbReference type="PANTHER" id="PTHR45947">
    <property type="entry name" value="SULFOQUINOVOSYL TRANSFERASE SQD2"/>
    <property type="match status" value="1"/>
</dbReference>
<dbReference type="InterPro" id="IPR028098">
    <property type="entry name" value="Glyco_trans_4-like_N"/>
</dbReference>